<dbReference type="Pfam" id="PF19300">
    <property type="entry name" value="BPD_transp_1_N"/>
    <property type="match status" value="1"/>
</dbReference>
<organism evidence="9 10">
    <name type="scientific">Nitratireductor pacificus pht-3B</name>
    <dbReference type="NCBI Taxonomy" id="391937"/>
    <lineage>
        <taxon>Bacteria</taxon>
        <taxon>Pseudomonadati</taxon>
        <taxon>Pseudomonadota</taxon>
        <taxon>Alphaproteobacteria</taxon>
        <taxon>Hyphomicrobiales</taxon>
        <taxon>Phyllobacteriaceae</taxon>
        <taxon>Nitratireductor</taxon>
    </lineage>
</organism>
<dbReference type="RefSeq" id="WP_008598495.1">
    <property type="nucleotide sequence ID" value="NZ_AMRM01000023.1"/>
</dbReference>
<feature type="transmembrane region" description="Helical" evidence="7">
    <location>
        <begin position="103"/>
        <end position="125"/>
    </location>
</feature>
<dbReference type="InterPro" id="IPR035906">
    <property type="entry name" value="MetI-like_sf"/>
</dbReference>
<dbReference type="PATRIC" id="fig|391937.3.peg.3653"/>
<feature type="transmembrane region" description="Helical" evidence="7">
    <location>
        <begin position="176"/>
        <end position="196"/>
    </location>
</feature>
<dbReference type="CDD" id="cd06261">
    <property type="entry name" value="TM_PBP2"/>
    <property type="match status" value="1"/>
</dbReference>
<dbReference type="Proteomes" id="UP000006786">
    <property type="component" value="Unassembled WGS sequence"/>
</dbReference>
<feature type="transmembrane region" description="Helical" evidence="7">
    <location>
        <begin position="280"/>
        <end position="306"/>
    </location>
</feature>
<sequence>MGRYGFVLHRPLQLIPVLIGISLISFFLLHAVPGDPIRTLLGERTSPEVVASLRARYGLDQPLLVQYFYYVRNLLGGDLGESIVYKVPISDLLARRTQATGFLLVYSTVLSILVTLPLAVVAALYRGRLPDQIIRGFSTFGLGFPTFWLGLMLIIVFSVGFGWFPVGGYGNSFIEHLHHLFLPSLTIALALSAILIRTMRASLLQTLGADFVMAARAKGLSPRWIFNRHVLRNSLIPAINLLGVNIGWMIGGTVVVETVFSIPGLGQLMVKSIFSRDYQVVQSLTLVFACATVFVSFVVDVITVALDPRISQ</sequence>
<dbReference type="InterPro" id="IPR045621">
    <property type="entry name" value="BPD_transp_1_N"/>
</dbReference>
<evidence type="ECO:0000256" key="1">
    <source>
        <dbReference type="ARBA" id="ARBA00004651"/>
    </source>
</evidence>
<name>K2LIC4_9HYPH</name>
<comment type="caution">
    <text evidence="9">The sequence shown here is derived from an EMBL/GenBank/DDBJ whole genome shotgun (WGS) entry which is preliminary data.</text>
</comment>
<evidence type="ECO:0000313" key="10">
    <source>
        <dbReference type="Proteomes" id="UP000006786"/>
    </source>
</evidence>
<comment type="subcellular location">
    <subcellularLocation>
        <location evidence="1 7">Cell membrane</location>
        <topology evidence="1 7">Multi-pass membrane protein</topology>
    </subcellularLocation>
</comment>
<dbReference type="InterPro" id="IPR000515">
    <property type="entry name" value="MetI-like"/>
</dbReference>
<dbReference type="SUPFAM" id="SSF161098">
    <property type="entry name" value="MetI-like"/>
    <property type="match status" value="1"/>
</dbReference>
<evidence type="ECO:0000256" key="5">
    <source>
        <dbReference type="ARBA" id="ARBA00022989"/>
    </source>
</evidence>
<dbReference type="GO" id="GO:0055085">
    <property type="term" value="P:transmembrane transport"/>
    <property type="evidence" value="ECO:0007669"/>
    <property type="project" value="InterPro"/>
</dbReference>
<gene>
    <name evidence="9" type="ORF">NA2_17776</name>
</gene>
<keyword evidence="5 7" id="KW-1133">Transmembrane helix</keyword>
<dbReference type="EMBL" id="AMRM01000023">
    <property type="protein sequence ID" value="EKF17504.1"/>
    <property type="molecule type" value="Genomic_DNA"/>
</dbReference>
<evidence type="ECO:0000256" key="2">
    <source>
        <dbReference type="ARBA" id="ARBA00022448"/>
    </source>
</evidence>
<feature type="transmembrane region" description="Helical" evidence="7">
    <location>
        <begin position="137"/>
        <end position="164"/>
    </location>
</feature>
<feature type="domain" description="ABC transmembrane type-1" evidence="8">
    <location>
        <begin position="97"/>
        <end position="299"/>
    </location>
</feature>
<dbReference type="PANTHER" id="PTHR43163:SF6">
    <property type="entry name" value="DIPEPTIDE TRANSPORT SYSTEM PERMEASE PROTEIN DPPB-RELATED"/>
    <property type="match status" value="1"/>
</dbReference>
<evidence type="ECO:0000313" key="9">
    <source>
        <dbReference type="EMBL" id="EKF17504.1"/>
    </source>
</evidence>
<dbReference type="OrthoDB" id="9805855at2"/>
<comment type="similarity">
    <text evidence="7">Belongs to the binding-protein-dependent transport system permease family.</text>
</comment>
<evidence type="ECO:0000256" key="4">
    <source>
        <dbReference type="ARBA" id="ARBA00022692"/>
    </source>
</evidence>
<dbReference type="STRING" id="391937.NA2_17776"/>
<dbReference type="GO" id="GO:0005886">
    <property type="term" value="C:plasma membrane"/>
    <property type="evidence" value="ECO:0007669"/>
    <property type="project" value="UniProtKB-SubCell"/>
</dbReference>
<dbReference type="PANTHER" id="PTHR43163">
    <property type="entry name" value="DIPEPTIDE TRANSPORT SYSTEM PERMEASE PROTEIN DPPB-RELATED"/>
    <property type="match status" value="1"/>
</dbReference>
<feature type="transmembrane region" description="Helical" evidence="7">
    <location>
        <begin position="238"/>
        <end position="260"/>
    </location>
</feature>
<keyword evidence="10" id="KW-1185">Reference proteome</keyword>
<dbReference type="eggNOG" id="COG0601">
    <property type="taxonomic scope" value="Bacteria"/>
</dbReference>
<dbReference type="Gene3D" id="1.10.3720.10">
    <property type="entry name" value="MetI-like"/>
    <property type="match status" value="1"/>
</dbReference>
<evidence type="ECO:0000256" key="7">
    <source>
        <dbReference type="RuleBase" id="RU363032"/>
    </source>
</evidence>
<accession>K2LIC4</accession>
<dbReference type="AlphaFoldDB" id="K2LIC4"/>
<evidence type="ECO:0000256" key="6">
    <source>
        <dbReference type="ARBA" id="ARBA00023136"/>
    </source>
</evidence>
<protein>
    <submittedName>
        <fullName evidence="9">Putative glutathione transporter</fullName>
    </submittedName>
</protein>
<keyword evidence="6 7" id="KW-0472">Membrane</keyword>
<keyword evidence="4 7" id="KW-0812">Transmembrane</keyword>
<evidence type="ECO:0000256" key="3">
    <source>
        <dbReference type="ARBA" id="ARBA00022475"/>
    </source>
</evidence>
<dbReference type="PROSITE" id="PS50928">
    <property type="entry name" value="ABC_TM1"/>
    <property type="match status" value="1"/>
</dbReference>
<proteinExistence type="inferred from homology"/>
<evidence type="ECO:0000259" key="8">
    <source>
        <dbReference type="PROSITE" id="PS50928"/>
    </source>
</evidence>
<feature type="transmembrane region" description="Helical" evidence="7">
    <location>
        <begin position="12"/>
        <end position="32"/>
    </location>
</feature>
<keyword evidence="2 7" id="KW-0813">Transport</keyword>
<dbReference type="Pfam" id="PF00528">
    <property type="entry name" value="BPD_transp_1"/>
    <property type="match status" value="1"/>
</dbReference>
<reference evidence="9 10" key="1">
    <citation type="journal article" date="2012" name="J. Bacteriol.">
        <title>Genome Sequence of Nitratireductor pacificus Type Strain pht-3B.</title>
        <authorList>
            <person name="Lai Q."/>
            <person name="Li G."/>
            <person name="Shao Z."/>
        </authorList>
    </citation>
    <scope>NUCLEOTIDE SEQUENCE [LARGE SCALE GENOMIC DNA]</scope>
    <source>
        <strain evidence="10">pht-3B</strain>
    </source>
</reference>
<keyword evidence="3" id="KW-1003">Cell membrane</keyword>